<evidence type="ECO:0000313" key="2">
    <source>
        <dbReference type="EMBL" id="CUV48113.1"/>
    </source>
</evidence>
<dbReference type="EMBL" id="LN899827">
    <property type="protein sequence ID" value="CUV48113.1"/>
    <property type="molecule type" value="Genomic_DNA"/>
</dbReference>
<feature type="compositionally biased region" description="Basic and acidic residues" evidence="1">
    <location>
        <begin position="68"/>
        <end position="79"/>
    </location>
</feature>
<protein>
    <submittedName>
        <fullName evidence="2">Uncharacterized protein</fullName>
    </submittedName>
</protein>
<reference evidence="2" key="1">
    <citation type="submission" date="2015-10" db="EMBL/GenBank/DDBJ databases">
        <authorList>
            <person name="Gilbert D.G."/>
        </authorList>
    </citation>
    <scope>NUCLEOTIDE SEQUENCE</scope>
    <source>
        <strain evidence="2">Phyl III-seqv23</strain>
    </source>
</reference>
<organism evidence="2">
    <name type="scientific">Ralstonia solanacearum</name>
    <name type="common">Pseudomonas solanacearum</name>
    <dbReference type="NCBI Taxonomy" id="305"/>
    <lineage>
        <taxon>Bacteria</taxon>
        <taxon>Pseudomonadati</taxon>
        <taxon>Pseudomonadota</taxon>
        <taxon>Betaproteobacteria</taxon>
        <taxon>Burkholderiales</taxon>
        <taxon>Burkholderiaceae</taxon>
        <taxon>Ralstonia</taxon>
        <taxon>Ralstonia solanacearum species complex</taxon>
    </lineage>
</organism>
<accession>A0A0S4WMQ8</accession>
<feature type="region of interest" description="Disordered" evidence="1">
    <location>
        <begin position="57"/>
        <end position="79"/>
    </location>
</feature>
<dbReference type="AlphaFoldDB" id="A0A0S4WMQ8"/>
<sequence length="79" mass="8542">MHFASKGSPCIHAYRIKGLELNNPFAGFDEEMAAEYEAIATGSPVTEAVDTTWLFVEKPGAQPAAQADEQRESKKSAAQ</sequence>
<evidence type="ECO:0000256" key="1">
    <source>
        <dbReference type="SAM" id="MobiDB-lite"/>
    </source>
</evidence>
<gene>
    <name evidence="2" type="ORF">TO10_v1_1560006</name>
</gene>
<proteinExistence type="predicted"/>
<name>A0A0S4WMQ8_RALSL</name>